<dbReference type="AlphaFoldDB" id="D1PE01"/>
<dbReference type="InterPro" id="IPR041657">
    <property type="entry name" value="HTH_17"/>
</dbReference>
<organism evidence="1 2">
    <name type="scientific">Segatella copri DSM 18205</name>
    <dbReference type="NCBI Taxonomy" id="537011"/>
    <lineage>
        <taxon>Bacteria</taxon>
        <taxon>Pseudomonadati</taxon>
        <taxon>Bacteroidota</taxon>
        <taxon>Bacteroidia</taxon>
        <taxon>Bacteroidales</taxon>
        <taxon>Prevotellaceae</taxon>
        <taxon>Segatella</taxon>
    </lineage>
</organism>
<dbReference type="OrthoDB" id="597977at2"/>
<dbReference type="InterPro" id="IPR010093">
    <property type="entry name" value="SinI_DNA-bd"/>
</dbReference>
<dbReference type="NCBIfam" id="TIGR01764">
    <property type="entry name" value="excise"/>
    <property type="match status" value="1"/>
</dbReference>
<evidence type="ECO:0000313" key="1">
    <source>
        <dbReference type="EMBL" id="EFB35307.1"/>
    </source>
</evidence>
<protein>
    <submittedName>
        <fullName evidence="1">DNA binding domain, excisionase family</fullName>
    </submittedName>
</protein>
<name>D1PE01_9BACT</name>
<dbReference type="Proteomes" id="UP000004477">
    <property type="component" value="Unassembled WGS sequence"/>
</dbReference>
<reference evidence="1" key="1">
    <citation type="submission" date="2009-11" db="EMBL/GenBank/DDBJ databases">
        <authorList>
            <person name="Weinstock G."/>
            <person name="Sodergren E."/>
            <person name="Clifton S."/>
            <person name="Fulton L."/>
            <person name="Fulton B."/>
            <person name="Courtney L."/>
            <person name="Fronick C."/>
            <person name="Harrison M."/>
            <person name="Strong C."/>
            <person name="Farmer C."/>
            <person name="Delahaunty K."/>
            <person name="Markovic C."/>
            <person name="Hall O."/>
            <person name="Minx P."/>
            <person name="Tomlinson C."/>
            <person name="Mitreva M."/>
            <person name="Nelson J."/>
            <person name="Hou S."/>
            <person name="Wollam A."/>
            <person name="Pepin K.H."/>
            <person name="Johnson M."/>
            <person name="Bhonagiri V."/>
            <person name="Nash W.E."/>
            <person name="Warren W."/>
            <person name="Chinwalla A."/>
            <person name="Mardis E.R."/>
            <person name="Wilson R.K."/>
        </authorList>
    </citation>
    <scope>NUCLEOTIDE SEQUENCE [LARGE SCALE GENOMIC DNA]</scope>
    <source>
        <strain evidence="1">DSM 18205</strain>
    </source>
</reference>
<accession>D1PE01</accession>
<comment type="caution">
    <text evidence="1">The sequence shown here is derived from an EMBL/GenBank/DDBJ whole genome shotgun (WGS) entry which is preliminary data.</text>
</comment>
<evidence type="ECO:0000313" key="2">
    <source>
        <dbReference type="Proteomes" id="UP000004477"/>
    </source>
</evidence>
<gene>
    <name evidence="1" type="ORF">PREVCOP_05445</name>
</gene>
<sequence length="153" mass="17901">MEKEILTFNDLPQVVAQLRDEVMGMRAMLTRQQVESSKPVKENRHKPMTVEEAIEYTHIPRGTMYMKLEDGTIPATKPGRRWILYQDELDKWLETTRRNTARRPQDKRLSHPFQRRIPSQLHACSFDESLPMRLLHPSHQSLRLQSGSGAEIP</sequence>
<dbReference type="Pfam" id="PF12728">
    <property type="entry name" value="HTH_17"/>
    <property type="match status" value="1"/>
</dbReference>
<dbReference type="GO" id="GO:0003677">
    <property type="term" value="F:DNA binding"/>
    <property type="evidence" value="ECO:0007669"/>
    <property type="project" value="InterPro"/>
</dbReference>
<dbReference type="EMBL" id="ACBX02000016">
    <property type="protein sequence ID" value="EFB35307.1"/>
    <property type="molecule type" value="Genomic_DNA"/>
</dbReference>
<keyword evidence="2" id="KW-1185">Reference proteome</keyword>
<proteinExistence type="predicted"/>
<dbReference type="PaxDb" id="537011-PREVCOP_05445"/>
<dbReference type="STRING" id="537011.PREVCOP_05445"/>
<dbReference type="HOGENOM" id="CLU_1711587_0_0_10"/>